<dbReference type="AlphaFoldDB" id="A0AAF3F132"/>
<feature type="domain" description="Abnormal cell migration protein 18-like fibronectin type I" evidence="2">
    <location>
        <begin position="62"/>
        <end position="135"/>
    </location>
</feature>
<organism evidence="3 4">
    <name type="scientific">Mesorhabditis belari</name>
    <dbReference type="NCBI Taxonomy" id="2138241"/>
    <lineage>
        <taxon>Eukaryota</taxon>
        <taxon>Metazoa</taxon>
        <taxon>Ecdysozoa</taxon>
        <taxon>Nematoda</taxon>
        <taxon>Chromadorea</taxon>
        <taxon>Rhabditida</taxon>
        <taxon>Rhabditina</taxon>
        <taxon>Rhabditomorpha</taxon>
        <taxon>Rhabditoidea</taxon>
        <taxon>Rhabditidae</taxon>
        <taxon>Mesorhabditinae</taxon>
        <taxon>Mesorhabditis</taxon>
    </lineage>
</organism>
<evidence type="ECO:0000313" key="4">
    <source>
        <dbReference type="WBParaSite" id="MBELARI_LOCUS20191"/>
    </source>
</evidence>
<proteinExistence type="predicted"/>
<sequence>MLFLIFFFVLDFVAAREIASIYVPPAADKCKLGKEWVIDFIKFKCFQLNKDGGITKGIRAIGCVPDNHQDGKVILNGTTWTDSHFTYLCNKTKLETGSVITFKPINCLDSNLKVLKAGENRKMEDGSTYKCFFDKEMDVHLSIDGSNPGCVEGVGIYKERATWMRYRPIEVEISKGKSMQIGVGVATTCLKDADGKYYAKEYGCITADNHRVEPDGYGVVDKQVVKCVKGRDEKLHFELANEDLVSCKVNGKRVTAETEWDDVEKKERLLCHYGKIIKAGCLVENEFIPVNEFRYIKGTGYQCGEKIGESSVNFGNLKGCTLFNGTLVEFFHEFDTEDRVNLCRFRVDNGVVSAFVQQIYCLYRGNRLAFGETQAIGKEVIKCELKGNEYIARKLSEIEMKAWKEKAERAGFISADFEAVDGEGQGQYIRETTKAPTTATIKKVDCKDHLDEQICTRLSLICREKGKLDEIGEIMQILEINKVEKKAQERVHQLIKGKMERIPFDNMTAT</sequence>
<protein>
    <recommendedName>
        <fullName evidence="2">Abnormal cell migration protein 18-like fibronectin type I domain-containing protein</fullName>
    </recommendedName>
</protein>
<keyword evidence="1" id="KW-0732">Signal</keyword>
<dbReference type="Pfam" id="PF23003">
    <property type="entry name" value="Fn1_2"/>
    <property type="match status" value="1"/>
</dbReference>
<reference evidence="4" key="1">
    <citation type="submission" date="2024-02" db="UniProtKB">
        <authorList>
            <consortium name="WormBaseParasite"/>
        </authorList>
    </citation>
    <scope>IDENTIFICATION</scope>
</reference>
<feature type="chain" id="PRO_5042220222" description="Abnormal cell migration protein 18-like fibronectin type I domain-containing protein" evidence="1">
    <location>
        <begin position="16"/>
        <end position="510"/>
    </location>
</feature>
<accession>A0AAF3F132</accession>
<dbReference type="InterPro" id="IPR055119">
    <property type="entry name" value="Mig18_Fn1"/>
</dbReference>
<name>A0AAF3F132_9BILA</name>
<evidence type="ECO:0000313" key="3">
    <source>
        <dbReference type="Proteomes" id="UP000887575"/>
    </source>
</evidence>
<dbReference type="Proteomes" id="UP000887575">
    <property type="component" value="Unassembled WGS sequence"/>
</dbReference>
<dbReference type="WBParaSite" id="MBELARI_LOCUS20191">
    <property type="protein sequence ID" value="MBELARI_LOCUS20191"/>
    <property type="gene ID" value="MBELARI_LOCUS20191"/>
</dbReference>
<keyword evidence="3" id="KW-1185">Reference proteome</keyword>
<evidence type="ECO:0000259" key="2">
    <source>
        <dbReference type="Pfam" id="PF23003"/>
    </source>
</evidence>
<feature type="signal peptide" evidence="1">
    <location>
        <begin position="1"/>
        <end position="15"/>
    </location>
</feature>
<evidence type="ECO:0000256" key="1">
    <source>
        <dbReference type="SAM" id="SignalP"/>
    </source>
</evidence>